<protein>
    <submittedName>
        <fullName evidence="2">Glycosyl transferase family 2</fullName>
    </submittedName>
</protein>
<dbReference type="Gene3D" id="3.90.550.10">
    <property type="entry name" value="Spore Coat Polysaccharide Biosynthesis Protein SpsA, Chain A"/>
    <property type="match status" value="1"/>
</dbReference>
<dbReference type="InterPro" id="IPR050834">
    <property type="entry name" value="Glycosyltransf_2"/>
</dbReference>
<feature type="domain" description="Glycosyltransferase 2-like" evidence="1">
    <location>
        <begin position="89"/>
        <end position="254"/>
    </location>
</feature>
<keyword evidence="3" id="KW-1185">Reference proteome</keyword>
<dbReference type="EMBL" id="QFFF01000001">
    <property type="protein sequence ID" value="PWG03422.1"/>
    <property type="molecule type" value="Genomic_DNA"/>
</dbReference>
<dbReference type="OrthoDB" id="114108at2"/>
<dbReference type="Proteomes" id="UP000245916">
    <property type="component" value="Unassembled WGS sequence"/>
</dbReference>
<gene>
    <name evidence="2" type="ORF">DF286_11490</name>
</gene>
<dbReference type="AlphaFoldDB" id="A0A2U2J533"/>
<accession>A0A2U2J533</accession>
<proteinExistence type="predicted"/>
<sequence length="390" mass="43030">MPHAVLDLDFSRLPEGLEGNGACDGALVLLRLDGRPCGQALLTLRGLEADDLRERLLEAADSGFWEAWLQRELGLSQPPPPAATGLAATVAVCTRDRVDDLERCLAALLDMPDDDQEILVIDNAPTSDATRQLVERVGRVTYVREDRPGLDVARNRALREAKHEIVAFTDDDAAPDPLWLRNLLRNFSDPLVLASTGLTMALELETDAQITFQRFGGFVRGFKRVTHDAGSLDPFLAWHVGAGVNMALRRSVVELVGPFDEALDAGTPTMAGGDSDLFRRILAAGYRIAYDPEALNWHRHRRTMTELERQVYGYEAAAFAILTKAMLFEGNWAAGVHVAKWTRRQIRALARSLLRRPGATAARMQLAQLRGGIAGPLLYMRARRRAAHGQ</sequence>
<organism evidence="2 3">
    <name type="scientific">Allosphingosinicella humi</name>
    <dbReference type="NCBI Taxonomy" id="2068657"/>
    <lineage>
        <taxon>Bacteria</taxon>
        <taxon>Pseudomonadati</taxon>
        <taxon>Pseudomonadota</taxon>
        <taxon>Alphaproteobacteria</taxon>
        <taxon>Sphingomonadales</taxon>
        <taxon>Sphingomonadaceae</taxon>
        <taxon>Allosphingosinicella</taxon>
    </lineage>
</organism>
<dbReference type="InterPro" id="IPR029044">
    <property type="entry name" value="Nucleotide-diphossugar_trans"/>
</dbReference>
<reference evidence="2 3" key="1">
    <citation type="submission" date="2018-05" db="EMBL/GenBank/DDBJ databases">
        <title>Genome of Sphingosinicella humi QZX222.</title>
        <authorList>
            <person name="Qiao Z."/>
            <person name="Wang G."/>
        </authorList>
    </citation>
    <scope>NUCLEOTIDE SEQUENCE [LARGE SCALE GENOMIC DNA]</scope>
    <source>
        <strain evidence="2 3">QZX222</strain>
    </source>
</reference>
<evidence type="ECO:0000313" key="3">
    <source>
        <dbReference type="Proteomes" id="UP000245916"/>
    </source>
</evidence>
<dbReference type="RefSeq" id="WP_109271560.1">
    <property type="nucleotide sequence ID" value="NZ_QFFF01000001.1"/>
</dbReference>
<dbReference type="SUPFAM" id="SSF53448">
    <property type="entry name" value="Nucleotide-diphospho-sugar transferases"/>
    <property type="match status" value="1"/>
</dbReference>
<keyword evidence="2" id="KW-0808">Transferase</keyword>
<dbReference type="PANTHER" id="PTHR43685:SF2">
    <property type="entry name" value="GLYCOSYLTRANSFERASE 2-LIKE DOMAIN-CONTAINING PROTEIN"/>
    <property type="match status" value="1"/>
</dbReference>
<dbReference type="PANTHER" id="PTHR43685">
    <property type="entry name" value="GLYCOSYLTRANSFERASE"/>
    <property type="match status" value="1"/>
</dbReference>
<name>A0A2U2J533_9SPHN</name>
<dbReference type="GO" id="GO:0016740">
    <property type="term" value="F:transferase activity"/>
    <property type="evidence" value="ECO:0007669"/>
    <property type="project" value="UniProtKB-KW"/>
</dbReference>
<comment type="caution">
    <text evidence="2">The sequence shown here is derived from an EMBL/GenBank/DDBJ whole genome shotgun (WGS) entry which is preliminary data.</text>
</comment>
<evidence type="ECO:0000313" key="2">
    <source>
        <dbReference type="EMBL" id="PWG03422.1"/>
    </source>
</evidence>
<dbReference type="Pfam" id="PF00535">
    <property type="entry name" value="Glycos_transf_2"/>
    <property type="match status" value="1"/>
</dbReference>
<evidence type="ECO:0000259" key="1">
    <source>
        <dbReference type="Pfam" id="PF00535"/>
    </source>
</evidence>
<dbReference type="InterPro" id="IPR001173">
    <property type="entry name" value="Glyco_trans_2-like"/>
</dbReference>